<comment type="caution">
    <text evidence="3">The sequence shown here is derived from an EMBL/GenBank/DDBJ whole genome shotgun (WGS) entry which is preliminary data.</text>
</comment>
<dbReference type="InterPro" id="IPR052340">
    <property type="entry name" value="RNase_Y/CdgJ"/>
</dbReference>
<feature type="domain" description="HDOD" evidence="2">
    <location>
        <begin position="124"/>
        <end position="318"/>
    </location>
</feature>
<reference evidence="4" key="1">
    <citation type="submission" date="2016-07" db="EMBL/GenBank/DDBJ databases">
        <title>Nontailed viruses are major unrecognized killers of bacteria in the ocean.</title>
        <authorList>
            <person name="Kauffman K."/>
            <person name="Hussain F."/>
            <person name="Yang J."/>
            <person name="Arevalo P."/>
            <person name="Brown J."/>
            <person name="Cutler M."/>
            <person name="Kelly L."/>
            <person name="Polz M.F."/>
        </authorList>
    </citation>
    <scope>NUCLEOTIDE SEQUENCE [LARGE SCALE GENOMIC DNA]</scope>
    <source>
        <strain evidence="4">10N.261.55.E11</strain>
    </source>
</reference>
<dbReference type="SUPFAM" id="SSF109604">
    <property type="entry name" value="HD-domain/PDEase-like"/>
    <property type="match status" value="1"/>
</dbReference>
<evidence type="ECO:0000259" key="2">
    <source>
        <dbReference type="PROSITE" id="PS51833"/>
    </source>
</evidence>
<dbReference type="Gene3D" id="1.10.3210.10">
    <property type="entry name" value="Hypothetical protein af1432"/>
    <property type="match status" value="1"/>
</dbReference>
<dbReference type="Pfam" id="PF08668">
    <property type="entry name" value="HDOD"/>
    <property type="match status" value="1"/>
</dbReference>
<dbReference type="EMBL" id="MCWU01000017">
    <property type="protein sequence ID" value="PMJ67748.1"/>
    <property type="molecule type" value="Genomic_DNA"/>
</dbReference>
<dbReference type="AlphaFoldDB" id="A0A2N7FEL9"/>
<dbReference type="RefSeq" id="WP_102516083.1">
    <property type="nucleotide sequence ID" value="NZ_CAWNSM010000017.1"/>
</dbReference>
<protein>
    <submittedName>
        <fullName evidence="3">HDOD domain-containing protein</fullName>
    </submittedName>
</protein>
<proteinExistence type="predicted"/>
<feature type="compositionally biased region" description="Low complexity" evidence="1">
    <location>
        <begin position="23"/>
        <end position="35"/>
    </location>
</feature>
<accession>A0A2N7FEL9</accession>
<feature type="region of interest" description="Disordered" evidence="1">
    <location>
        <begin position="15"/>
        <end position="68"/>
    </location>
</feature>
<dbReference type="PANTHER" id="PTHR33525">
    <property type="match status" value="1"/>
</dbReference>
<evidence type="ECO:0000256" key="1">
    <source>
        <dbReference type="SAM" id="MobiDB-lite"/>
    </source>
</evidence>
<name>A0A2N7FEL9_VIBSP</name>
<evidence type="ECO:0000313" key="3">
    <source>
        <dbReference type="EMBL" id="PMJ67748.1"/>
    </source>
</evidence>
<dbReference type="PANTHER" id="PTHR33525:SF6">
    <property type="entry name" value="HDOD DOMAIN-CONTAINING PROTEIN"/>
    <property type="match status" value="1"/>
</dbReference>
<dbReference type="InterPro" id="IPR013976">
    <property type="entry name" value="HDOD"/>
</dbReference>
<sequence>MFKRVLQALFSPFVSNQSKPNESSKSVSPQSVSKPFASKTTVSEQRKPDQQAQVTPRSSIFVPPSSAQPSSLIVDKAISVHDGEFLDYLFGESRLRTESDPFSDFVACQIERLIRSPKALLNELPIMPTSVTTLMAELQSDEFNVDALLKVIEREPSMAADVIRLANSAFYKRNEKQVTDLKTAFLNMGSQGLVEGVVNSYMKNFTPGNNIYWRHFGEKIWNHSIQTASFSRELMKESLSQEDQTAAYFVGLIRNLGKMIIFQMMVEAFKHVDPSVPPNSLALKRLMNSYSIRLTYTIAKFWELPESVLTVIGYQESSRYECTPLGQAVFEANYLSELQYLLEAQTIEVEQFKSRCKETLSSPAAYKVANRIYKESELALAG</sequence>
<gene>
    <name evidence="3" type="ORF">BCU17_16425</name>
</gene>
<dbReference type="Proteomes" id="UP000235330">
    <property type="component" value="Unassembled WGS sequence"/>
</dbReference>
<dbReference type="PROSITE" id="PS51833">
    <property type="entry name" value="HDOD"/>
    <property type="match status" value="1"/>
</dbReference>
<organism evidence="3 4">
    <name type="scientific">Vibrio splendidus</name>
    <dbReference type="NCBI Taxonomy" id="29497"/>
    <lineage>
        <taxon>Bacteria</taxon>
        <taxon>Pseudomonadati</taxon>
        <taxon>Pseudomonadota</taxon>
        <taxon>Gammaproteobacteria</taxon>
        <taxon>Vibrionales</taxon>
        <taxon>Vibrionaceae</taxon>
        <taxon>Vibrio</taxon>
    </lineage>
</organism>
<evidence type="ECO:0000313" key="4">
    <source>
        <dbReference type="Proteomes" id="UP000235330"/>
    </source>
</evidence>